<reference evidence="2" key="1">
    <citation type="journal article" date="2022" name="bioRxiv">
        <title>Sequencing and chromosome-scale assembly of the giantPleurodeles waltlgenome.</title>
        <authorList>
            <person name="Brown T."/>
            <person name="Elewa A."/>
            <person name="Iarovenko S."/>
            <person name="Subramanian E."/>
            <person name="Araus A.J."/>
            <person name="Petzold A."/>
            <person name="Susuki M."/>
            <person name="Suzuki K.-i.T."/>
            <person name="Hayashi T."/>
            <person name="Toyoda A."/>
            <person name="Oliveira C."/>
            <person name="Osipova E."/>
            <person name="Leigh N.D."/>
            <person name="Simon A."/>
            <person name="Yun M.H."/>
        </authorList>
    </citation>
    <scope>NUCLEOTIDE SEQUENCE</scope>
    <source>
        <strain evidence="2">20211129_DDA</strain>
        <tissue evidence="2">Liver</tissue>
    </source>
</reference>
<feature type="compositionally biased region" description="Basic residues" evidence="1">
    <location>
        <begin position="18"/>
        <end position="30"/>
    </location>
</feature>
<name>A0AAV7UA18_PLEWA</name>
<feature type="region of interest" description="Disordered" evidence="1">
    <location>
        <begin position="1"/>
        <end position="47"/>
    </location>
</feature>
<dbReference type="EMBL" id="JANPWB010000005">
    <property type="protein sequence ID" value="KAJ1185391.1"/>
    <property type="molecule type" value="Genomic_DNA"/>
</dbReference>
<dbReference type="AlphaFoldDB" id="A0AAV7UA18"/>
<dbReference type="Proteomes" id="UP001066276">
    <property type="component" value="Chromosome 3_1"/>
</dbReference>
<accession>A0AAV7UA18</accession>
<proteinExistence type="predicted"/>
<keyword evidence="3" id="KW-1185">Reference proteome</keyword>
<gene>
    <name evidence="2" type="ORF">NDU88_002184</name>
</gene>
<organism evidence="2 3">
    <name type="scientific">Pleurodeles waltl</name>
    <name type="common">Iberian ribbed newt</name>
    <dbReference type="NCBI Taxonomy" id="8319"/>
    <lineage>
        <taxon>Eukaryota</taxon>
        <taxon>Metazoa</taxon>
        <taxon>Chordata</taxon>
        <taxon>Craniata</taxon>
        <taxon>Vertebrata</taxon>
        <taxon>Euteleostomi</taxon>
        <taxon>Amphibia</taxon>
        <taxon>Batrachia</taxon>
        <taxon>Caudata</taxon>
        <taxon>Salamandroidea</taxon>
        <taxon>Salamandridae</taxon>
        <taxon>Pleurodelinae</taxon>
        <taxon>Pleurodeles</taxon>
    </lineage>
</organism>
<evidence type="ECO:0000313" key="3">
    <source>
        <dbReference type="Proteomes" id="UP001066276"/>
    </source>
</evidence>
<comment type="caution">
    <text evidence="2">The sequence shown here is derived from an EMBL/GenBank/DDBJ whole genome shotgun (WGS) entry which is preliminary data.</text>
</comment>
<protein>
    <submittedName>
        <fullName evidence="2">Uncharacterized protein</fullName>
    </submittedName>
</protein>
<evidence type="ECO:0000313" key="2">
    <source>
        <dbReference type="EMBL" id="KAJ1185391.1"/>
    </source>
</evidence>
<evidence type="ECO:0000256" key="1">
    <source>
        <dbReference type="SAM" id="MobiDB-lite"/>
    </source>
</evidence>
<sequence length="117" mass="13284">MAVKGLIVHSTEKDTPLRRVKKQNKQRRRRVETDAAPPVVQRKQENTIGRKPCRCGLRKRSSPQGRKISVFASKRVAFNVSKRDETGLLEMSVEECARAEDSSYSRGRGWGEELCNA</sequence>